<dbReference type="EMBL" id="VSSQ01079762">
    <property type="protein sequence ID" value="MPN29189.1"/>
    <property type="molecule type" value="Genomic_DNA"/>
</dbReference>
<protein>
    <submittedName>
        <fullName evidence="1">Uncharacterized protein</fullName>
    </submittedName>
</protein>
<dbReference type="AlphaFoldDB" id="A0A645GTM6"/>
<evidence type="ECO:0000313" key="1">
    <source>
        <dbReference type="EMBL" id="MPN29189.1"/>
    </source>
</evidence>
<name>A0A645GTM6_9ZZZZ</name>
<proteinExistence type="predicted"/>
<gene>
    <name evidence="1" type="ORF">SDC9_176640</name>
</gene>
<sequence length="172" mass="19624">MRHFRKVRNDDLSACLAAKGHGDGRFAAAELLALDNIPQHDERGTLVRNLHADCVFAGNWRFHAQSWSRQRHRDIVLQRGDARNARACSRLNFNAGERGPNRNICNGCRNAEARKSVDQDARLFFRRVRLVVLLYAGVVEQFQRRRMVLPVAKDDLGLCLFLGGEWISHFCG</sequence>
<comment type="caution">
    <text evidence="1">The sequence shown here is derived from an EMBL/GenBank/DDBJ whole genome shotgun (WGS) entry which is preliminary data.</text>
</comment>
<accession>A0A645GTM6</accession>
<organism evidence="1">
    <name type="scientific">bioreactor metagenome</name>
    <dbReference type="NCBI Taxonomy" id="1076179"/>
    <lineage>
        <taxon>unclassified sequences</taxon>
        <taxon>metagenomes</taxon>
        <taxon>ecological metagenomes</taxon>
    </lineage>
</organism>
<reference evidence="1" key="1">
    <citation type="submission" date="2019-08" db="EMBL/GenBank/DDBJ databases">
        <authorList>
            <person name="Kucharzyk K."/>
            <person name="Murdoch R.W."/>
            <person name="Higgins S."/>
            <person name="Loffler F."/>
        </authorList>
    </citation>
    <scope>NUCLEOTIDE SEQUENCE</scope>
</reference>